<comment type="caution">
    <text evidence="2">The sequence shown here is derived from an EMBL/GenBank/DDBJ whole genome shotgun (WGS) entry which is preliminary data.</text>
</comment>
<reference evidence="2" key="1">
    <citation type="submission" date="2022-05" db="EMBL/GenBank/DDBJ databases">
        <authorList>
            <person name="Jo J.-H."/>
            <person name="Im W.-T."/>
        </authorList>
    </citation>
    <scope>NUCLEOTIDE SEQUENCE</scope>
    <source>
        <strain evidence="2">SE158</strain>
    </source>
</reference>
<proteinExistence type="predicted"/>
<dbReference type="Proteomes" id="UP001165363">
    <property type="component" value="Unassembled WGS sequence"/>
</dbReference>
<accession>A0ABT0RMQ2</accession>
<evidence type="ECO:0000313" key="2">
    <source>
        <dbReference type="EMBL" id="MCL6683926.1"/>
    </source>
</evidence>
<sequence>MAKRFPKHVNIIAHEDPSKPDGVSFHLETPKGEKLESIVFSKDDELMAKKDEHEVHFSLVQESGMTLEFAQSLTDVLWVAWGDKDHIPACPTSGNGQDPVFYAEKSAPKKLTVVNTNPSNCFFSFTINFVDSSTQGVKKLIPYDPIGDNRNGGSSIDPTGFASSSIFNTLIVAGVALVVVLGYVLLR</sequence>
<organism evidence="2 3">
    <name type="scientific">Sphingomonas alba</name>
    <dbReference type="NCBI Taxonomy" id="2908208"/>
    <lineage>
        <taxon>Bacteria</taxon>
        <taxon>Pseudomonadati</taxon>
        <taxon>Pseudomonadota</taxon>
        <taxon>Alphaproteobacteria</taxon>
        <taxon>Sphingomonadales</taxon>
        <taxon>Sphingomonadaceae</taxon>
        <taxon>Sphingomonas</taxon>
    </lineage>
</organism>
<evidence type="ECO:0000313" key="3">
    <source>
        <dbReference type="Proteomes" id="UP001165363"/>
    </source>
</evidence>
<evidence type="ECO:0000256" key="1">
    <source>
        <dbReference type="SAM" id="Phobius"/>
    </source>
</evidence>
<feature type="transmembrane region" description="Helical" evidence="1">
    <location>
        <begin position="166"/>
        <end position="186"/>
    </location>
</feature>
<keyword evidence="1" id="KW-0812">Transmembrane</keyword>
<dbReference type="EMBL" id="JAMGBD010000001">
    <property type="protein sequence ID" value="MCL6683926.1"/>
    <property type="molecule type" value="Genomic_DNA"/>
</dbReference>
<name>A0ABT0RMQ2_9SPHN</name>
<keyword evidence="1" id="KW-0472">Membrane</keyword>
<keyword evidence="1" id="KW-1133">Transmembrane helix</keyword>
<protein>
    <submittedName>
        <fullName evidence="2">Uncharacterized protein</fullName>
    </submittedName>
</protein>
<gene>
    <name evidence="2" type="ORF">LZ536_08430</name>
</gene>
<dbReference type="RefSeq" id="WP_249848073.1">
    <property type="nucleotide sequence ID" value="NZ_JAMGBD010000001.1"/>
</dbReference>
<keyword evidence="3" id="KW-1185">Reference proteome</keyword>